<name>A0A453B7I7_AEGTS</name>
<dbReference type="EnsemblPlants" id="AET2Gv20392200.1">
    <property type="protein sequence ID" value="AET2Gv20392200.1"/>
    <property type="gene ID" value="AET2Gv20392200"/>
</dbReference>
<reference evidence="7" key="3">
    <citation type="journal article" date="2017" name="Nature">
        <title>Genome sequence of the progenitor of the wheat D genome Aegilops tauschii.</title>
        <authorList>
            <person name="Luo M.C."/>
            <person name="Gu Y.Q."/>
            <person name="Puiu D."/>
            <person name="Wang H."/>
            <person name="Twardziok S.O."/>
            <person name="Deal K.R."/>
            <person name="Huo N."/>
            <person name="Zhu T."/>
            <person name="Wang L."/>
            <person name="Wang Y."/>
            <person name="McGuire P.E."/>
            <person name="Liu S."/>
            <person name="Long H."/>
            <person name="Ramasamy R.K."/>
            <person name="Rodriguez J.C."/>
            <person name="Van S.L."/>
            <person name="Yuan L."/>
            <person name="Wang Z."/>
            <person name="Xia Z."/>
            <person name="Xiao L."/>
            <person name="Anderson O.D."/>
            <person name="Ouyang S."/>
            <person name="Liang Y."/>
            <person name="Zimin A.V."/>
            <person name="Pertea G."/>
            <person name="Qi P."/>
            <person name="Bennetzen J.L."/>
            <person name="Dai X."/>
            <person name="Dawson M.W."/>
            <person name="Muller H.G."/>
            <person name="Kugler K."/>
            <person name="Rivarola-Duarte L."/>
            <person name="Spannagl M."/>
            <person name="Mayer K.F.X."/>
            <person name="Lu F.H."/>
            <person name="Bevan M.W."/>
            <person name="Leroy P."/>
            <person name="Li P."/>
            <person name="You F.M."/>
            <person name="Sun Q."/>
            <person name="Liu Z."/>
            <person name="Lyons E."/>
            <person name="Wicker T."/>
            <person name="Salzberg S.L."/>
            <person name="Devos K.M."/>
            <person name="Dvorak J."/>
        </authorList>
    </citation>
    <scope>NUCLEOTIDE SEQUENCE [LARGE SCALE GENOMIC DNA]</scope>
    <source>
        <strain evidence="7">cv. AL8/78</strain>
    </source>
</reference>
<dbReference type="CDD" id="cd00010">
    <property type="entry name" value="AAI_LTSS"/>
    <property type="match status" value="1"/>
</dbReference>
<evidence type="ECO:0000313" key="7">
    <source>
        <dbReference type="EnsemblPlants" id="AET2Gv20392200.1"/>
    </source>
</evidence>
<reference evidence="8" key="2">
    <citation type="journal article" date="2017" name="Nat. Plants">
        <title>The Aegilops tauschii genome reveals multiple impacts of transposons.</title>
        <authorList>
            <person name="Zhao G."/>
            <person name="Zou C."/>
            <person name="Li K."/>
            <person name="Wang K."/>
            <person name="Li T."/>
            <person name="Gao L."/>
            <person name="Zhang X."/>
            <person name="Wang H."/>
            <person name="Yang Z."/>
            <person name="Liu X."/>
            <person name="Jiang W."/>
            <person name="Mao L."/>
            <person name="Kong X."/>
            <person name="Jiao Y."/>
            <person name="Jia J."/>
        </authorList>
    </citation>
    <scope>NUCLEOTIDE SEQUENCE [LARGE SCALE GENOMIC DNA]</scope>
    <source>
        <strain evidence="8">cv. AL8/78</strain>
    </source>
</reference>
<evidence type="ECO:0000259" key="6">
    <source>
        <dbReference type="Pfam" id="PF14368"/>
    </source>
</evidence>
<keyword evidence="4" id="KW-0325">Glycoprotein</keyword>
<dbReference type="Pfam" id="PF14368">
    <property type="entry name" value="LTP_2"/>
    <property type="match status" value="1"/>
</dbReference>
<evidence type="ECO:0000256" key="5">
    <source>
        <dbReference type="SAM" id="SignalP"/>
    </source>
</evidence>
<dbReference type="Gene3D" id="1.10.110.10">
    <property type="entry name" value="Plant lipid-transfer and hydrophobic proteins"/>
    <property type="match status" value="1"/>
</dbReference>
<dbReference type="InterPro" id="IPR016140">
    <property type="entry name" value="Bifunc_inhib/LTP/seed_store"/>
</dbReference>
<keyword evidence="2 5" id="KW-0732">Signal</keyword>
<feature type="domain" description="Bifunctional inhibitor/plant lipid transfer protein/seed storage helical" evidence="6">
    <location>
        <begin position="89"/>
        <end position="172"/>
    </location>
</feature>
<reference evidence="8" key="1">
    <citation type="journal article" date="2014" name="Science">
        <title>Ancient hybridizations among the ancestral genomes of bread wheat.</title>
        <authorList>
            <consortium name="International Wheat Genome Sequencing Consortium,"/>
            <person name="Marcussen T."/>
            <person name="Sandve S.R."/>
            <person name="Heier L."/>
            <person name="Spannagl M."/>
            <person name="Pfeifer M."/>
            <person name="Jakobsen K.S."/>
            <person name="Wulff B.B."/>
            <person name="Steuernagel B."/>
            <person name="Mayer K.F."/>
            <person name="Olsen O.A."/>
        </authorList>
    </citation>
    <scope>NUCLEOTIDE SEQUENCE [LARGE SCALE GENOMIC DNA]</scope>
    <source>
        <strain evidence="8">cv. AL8/78</strain>
    </source>
</reference>
<proteinExistence type="inferred from homology"/>
<sequence length="196" mass="20484">QTSAAAQNLRPMAPSKSHLALLLAVVLIAATPQPSAAVREAPAPSTSNDLVAKPSAWCIPCFSFLPQLFCIPPIFCPPTPSALPPPPPPAKPEPKECLPSLMGLMPCKDYFTNKTAPEPPNQGKCCDGLRSLFVNAPICICRISDDGDLDKLMSAPVHGENILRVAVICGTALSDYGSCEGHVPPLRAAPAPEAAS</sequence>
<evidence type="ECO:0000256" key="2">
    <source>
        <dbReference type="ARBA" id="ARBA00022729"/>
    </source>
</evidence>
<dbReference type="PANTHER" id="PTHR33044">
    <property type="entry name" value="BIFUNCTIONAL INHIBITOR/LIPID-TRANSFER PROTEIN/SEED STORAGE 2S ALBUMIN SUPERFAMILY PROTEIN-RELATED"/>
    <property type="match status" value="1"/>
</dbReference>
<comment type="similarity">
    <text evidence="1">Belongs to the plant LTP family.</text>
</comment>
<feature type="chain" id="PRO_5019282802" description="Bifunctional inhibitor/plant lipid transfer protein/seed storage helical domain-containing protein" evidence="5">
    <location>
        <begin position="38"/>
        <end position="196"/>
    </location>
</feature>
<dbReference type="Proteomes" id="UP000015105">
    <property type="component" value="Chromosome 2D"/>
</dbReference>
<reference evidence="7" key="5">
    <citation type="journal article" date="2021" name="G3 (Bethesda)">
        <title>Aegilops tauschii genome assembly Aet v5.0 features greater sequence contiguity and improved annotation.</title>
        <authorList>
            <person name="Wang L."/>
            <person name="Zhu T."/>
            <person name="Rodriguez J.C."/>
            <person name="Deal K.R."/>
            <person name="Dubcovsky J."/>
            <person name="McGuire P.E."/>
            <person name="Lux T."/>
            <person name="Spannagl M."/>
            <person name="Mayer K.F.X."/>
            <person name="Baldrich P."/>
            <person name="Meyers B.C."/>
            <person name="Huo N."/>
            <person name="Gu Y.Q."/>
            <person name="Zhou H."/>
            <person name="Devos K.M."/>
            <person name="Bennetzen J.L."/>
            <person name="Unver T."/>
            <person name="Budak H."/>
            <person name="Gulick P.J."/>
            <person name="Galiba G."/>
            <person name="Kalapos B."/>
            <person name="Nelson D.R."/>
            <person name="Li P."/>
            <person name="You F.M."/>
            <person name="Luo M.C."/>
            <person name="Dvorak J."/>
        </authorList>
    </citation>
    <scope>NUCLEOTIDE SEQUENCE [LARGE SCALE GENOMIC DNA]</scope>
    <source>
        <strain evidence="7">cv. AL8/78</strain>
    </source>
</reference>
<evidence type="ECO:0000256" key="3">
    <source>
        <dbReference type="ARBA" id="ARBA00023157"/>
    </source>
</evidence>
<keyword evidence="8" id="KW-1185">Reference proteome</keyword>
<keyword evidence="3" id="KW-1015">Disulfide bond</keyword>
<reference evidence="7" key="4">
    <citation type="submission" date="2019-03" db="UniProtKB">
        <authorList>
            <consortium name="EnsemblPlants"/>
        </authorList>
    </citation>
    <scope>IDENTIFICATION</scope>
</reference>
<accession>A0A453B7I7</accession>
<organism evidence="7 8">
    <name type="scientific">Aegilops tauschii subsp. strangulata</name>
    <name type="common">Goatgrass</name>
    <dbReference type="NCBI Taxonomy" id="200361"/>
    <lineage>
        <taxon>Eukaryota</taxon>
        <taxon>Viridiplantae</taxon>
        <taxon>Streptophyta</taxon>
        <taxon>Embryophyta</taxon>
        <taxon>Tracheophyta</taxon>
        <taxon>Spermatophyta</taxon>
        <taxon>Magnoliopsida</taxon>
        <taxon>Liliopsida</taxon>
        <taxon>Poales</taxon>
        <taxon>Poaceae</taxon>
        <taxon>BOP clade</taxon>
        <taxon>Pooideae</taxon>
        <taxon>Triticodae</taxon>
        <taxon>Triticeae</taxon>
        <taxon>Triticinae</taxon>
        <taxon>Aegilops</taxon>
    </lineage>
</organism>
<evidence type="ECO:0000256" key="4">
    <source>
        <dbReference type="ARBA" id="ARBA00023180"/>
    </source>
</evidence>
<dbReference type="InterPro" id="IPR043325">
    <property type="entry name" value="LTSS"/>
</dbReference>
<dbReference type="InterPro" id="IPR036312">
    <property type="entry name" value="Bifun_inhib/LTP/seed_sf"/>
</dbReference>
<evidence type="ECO:0000313" key="8">
    <source>
        <dbReference type="Proteomes" id="UP000015105"/>
    </source>
</evidence>
<dbReference type="AlphaFoldDB" id="A0A453B7I7"/>
<dbReference type="Gramene" id="AET2Gv20392200.1">
    <property type="protein sequence ID" value="AET2Gv20392200.1"/>
    <property type="gene ID" value="AET2Gv20392200"/>
</dbReference>
<evidence type="ECO:0000256" key="1">
    <source>
        <dbReference type="ARBA" id="ARBA00009748"/>
    </source>
</evidence>
<protein>
    <recommendedName>
        <fullName evidence="6">Bifunctional inhibitor/plant lipid transfer protein/seed storage helical domain-containing protein</fullName>
    </recommendedName>
</protein>
<feature type="signal peptide" evidence="5">
    <location>
        <begin position="1"/>
        <end position="37"/>
    </location>
</feature>
<dbReference type="SUPFAM" id="SSF47699">
    <property type="entry name" value="Bifunctional inhibitor/lipid-transfer protein/seed storage 2S albumin"/>
    <property type="match status" value="1"/>
</dbReference>